<accession>A0A498QJ06</accession>
<name>A0A498QJ06_9MYCO</name>
<sequence length="49" mass="4985">MAAALAELASRAAAQRAARETAKAKAKPQVSADGYDPLAGWNAGGSRRT</sequence>
<reference evidence="2 3" key="1">
    <citation type="submission" date="2018-09" db="EMBL/GenBank/DDBJ databases">
        <authorList>
            <person name="Tagini F."/>
        </authorList>
    </citation>
    <scope>NUCLEOTIDE SEQUENCE [LARGE SCALE GENOMIC DNA]</scope>
    <source>
        <strain evidence="2 3">MK13</strain>
    </source>
</reference>
<evidence type="ECO:0000313" key="3">
    <source>
        <dbReference type="Proteomes" id="UP000267289"/>
    </source>
</evidence>
<gene>
    <name evidence="2" type="ORF">LAUMK13_05693</name>
</gene>
<dbReference type="Proteomes" id="UP000267289">
    <property type="component" value="Unassembled WGS sequence"/>
</dbReference>
<feature type="region of interest" description="Disordered" evidence="1">
    <location>
        <begin position="19"/>
        <end position="49"/>
    </location>
</feature>
<dbReference type="AlphaFoldDB" id="A0A498QJ06"/>
<evidence type="ECO:0000256" key="1">
    <source>
        <dbReference type="SAM" id="MobiDB-lite"/>
    </source>
</evidence>
<dbReference type="EMBL" id="UPHQ01000316">
    <property type="protein sequence ID" value="VBA46576.1"/>
    <property type="molecule type" value="Genomic_DNA"/>
</dbReference>
<proteinExistence type="predicted"/>
<keyword evidence="3" id="KW-1185">Reference proteome</keyword>
<protein>
    <submittedName>
        <fullName evidence="2">Uncharacterized protein</fullName>
    </submittedName>
</protein>
<evidence type="ECO:0000313" key="2">
    <source>
        <dbReference type="EMBL" id="VBA46576.1"/>
    </source>
</evidence>
<organism evidence="2 3">
    <name type="scientific">Mycobacterium innocens</name>
    <dbReference type="NCBI Taxonomy" id="2341083"/>
    <lineage>
        <taxon>Bacteria</taxon>
        <taxon>Bacillati</taxon>
        <taxon>Actinomycetota</taxon>
        <taxon>Actinomycetes</taxon>
        <taxon>Mycobacteriales</taxon>
        <taxon>Mycobacteriaceae</taxon>
        <taxon>Mycobacterium</taxon>
    </lineage>
</organism>